<feature type="compositionally biased region" description="Low complexity" evidence="1">
    <location>
        <begin position="50"/>
        <end position="63"/>
    </location>
</feature>
<keyword evidence="2" id="KW-0472">Membrane</keyword>
<evidence type="ECO:0000256" key="1">
    <source>
        <dbReference type="SAM" id="MobiDB-lite"/>
    </source>
</evidence>
<feature type="transmembrane region" description="Helical" evidence="2">
    <location>
        <begin position="172"/>
        <end position="192"/>
    </location>
</feature>
<dbReference type="Proteomes" id="UP000887581">
    <property type="component" value="Unplaced"/>
</dbReference>
<keyword evidence="2" id="KW-0812">Transmembrane</keyword>
<evidence type="ECO:0000313" key="3">
    <source>
        <dbReference type="Proteomes" id="UP000887581"/>
    </source>
</evidence>
<feature type="region of interest" description="Disordered" evidence="1">
    <location>
        <begin position="39"/>
        <end position="80"/>
    </location>
</feature>
<keyword evidence="2" id="KW-1133">Transmembrane helix</keyword>
<protein>
    <submittedName>
        <fullName evidence="4">PRA1 family protein</fullName>
    </submittedName>
</protein>
<evidence type="ECO:0000256" key="2">
    <source>
        <dbReference type="SAM" id="Phobius"/>
    </source>
</evidence>
<dbReference type="WBParaSite" id="sdigi.contig406.g8104.t1">
    <property type="protein sequence ID" value="sdigi.contig406.g8104.t1"/>
    <property type="gene ID" value="sdigi.contig406.g8104"/>
</dbReference>
<keyword evidence="3" id="KW-1185">Reference proteome</keyword>
<feature type="transmembrane region" description="Helical" evidence="2">
    <location>
        <begin position="103"/>
        <end position="125"/>
    </location>
</feature>
<name>A0A915PTQ0_9BILA</name>
<feature type="compositionally biased region" description="Polar residues" evidence="1">
    <location>
        <begin position="64"/>
        <end position="80"/>
    </location>
</feature>
<sequence>MELANFTASTFQQNQQQQQQTSLFQSNLHRWEDSDDCLNDKQSWDTTQRPSTSASITSTTPTILVSSSTTDNENSECPESNHRYCTTNHQAILGLDREKLIRYIYFGQITLVIIVALAWVAFTILELDPKTIIGNITTAGKQHGQIMPETSVSGRSLISSVSAVSLALTRDLTFAPILAIALAVIIHNYHLFH</sequence>
<accession>A0A915PTQ0</accession>
<evidence type="ECO:0000313" key="4">
    <source>
        <dbReference type="WBParaSite" id="sdigi.contig406.g8104.t1"/>
    </source>
</evidence>
<organism evidence="3 4">
    <name type="scientific">Setaria digitata</name>
    <dbReference type="NCBI Taxonomy" id="48799"/>
    <lineage>
        <taxon>Eukaryota</taxon>
        <taxon>Metazoa</taxon>
        <taxon>Ecdysozoa</taxon>
        <taxon>Nematoda</taxon>
        <taxon>Chromadorea</taxon>
        <taxon>Rhabditida</taxon>
        <taxon>Spirurina</taxon>
        <taxon>Spiruromorpha</taxon>
        <taxon>Filarioidea</taxon>
        <taxon>Setariidae</taxon>
        <taxon>Setaria</taxon>
    </lineage>
</organism>
<dbReference type="AlphaFoldDB" id="A0A915PTQ0"/>
<reference evidence="4" key="1">
    <citation type="submission" date="2022-11" db="UniProtKB">
        <authorList>
            <consortium name="WormBaseParasite"/>
        </authorList>
    </citation>
    <scope>IDENTIFICATION</scope>
</reference>
<proteinExistence type="predicted"/>